<dbReference type="InterPro" id="IPR041844">
    <property type="entry name" value="Plantacyanin"/>
</dbReference>
<sequence length="123" mass="13057">MSMGRGSAVAVVLVLFLVALQYEAAQAAFYTVGGAGGWSFSSGSWPKGKRFRAGDVLVFKYNPSIHNVVAVNRGAYGSCSTPRGAKVYTSGNDRIKLVRGQNFFICNFPSHCQAGMKIAVSAV</sequence>
<evidence type="ECO:0000313" key="7">
    <source>
        <dbReference type="EMBL" id="WOH14148.1"/>
    </source>
</evidence>
<evidence type="ECO:0000256" key="3">
    <source>
        <dbReference type="ARBA" id="ARBA00023157"/>
    </source>
</evidence>
<dbReference type="OMA" id="CEWAEAR"/>
<dbReference type="OrthoDB" id="1934652at2759"/>
<reference evidence="7" key="1">
    <citation type="journal article" date="2016" name="Nat. Genet.">
        <title>A high-quality carrot genome assembly provides new insights into carotenoid accumulation and asterid genome evolution.</title>
        <authorList>
            <person name="Iorizzo M."/>
            <person name="Ellison S."/>
            <person name="Senalik D."/>
            <person name="Zeng P."/>
            <person name="Satapoomin P."/>
            <person name="Huang J."/>
            <person name="Bowman M."/>
            <person name="Iovene M."/>
            <person name="Sanseverino W."/>
            <person name="Cavagnaro P."/>
            <person name="Yildiz M."/>
            <person name="Macko-Podgorni A."/>
            <person name="Moranska E."/>
            <person name="Grzebelus E."/>
            <person name="Grzebelus D."/>
            <person name="Ashrafi H."/>
            <person name="Zheng Z."/>
            <person name="Cheng S."/>
            <person name="Spooner D."/>
            <person name="Van Deynze A."/>
            <person name="Simon P."/>
        </authorList>
    </citation>
    <scope>NUCLEOTIDE SEQUENCE</scope>
    <source>
        <tissue evidence="7">Leaf</tissue>
    </source>
</reference>
<organism evidence="7 8">
    <name type="scientific">Daucus carota subsp. sativus</name>
    <name type="common">Carrot</name>
    <dbReference type="NCBI Taxonomy" id="79200"/>
    <lineage>
        <taxon>Eukaryota</taxon>
        <taxon>Viridiplantae</taxon>
        <taxon>Streptophyta</taxon>
        <taxon>Embryophyta</taxon>
        <taxon>Tracheophyta</taxon>
        <taxon>Spermatophyta</taxon>
        <taxon>Magnoliopsida</taxon>
        <taxon>eudicotyledons</taxon>
        <taxon>Gunneridae</taxon>
        <taxon>Pentapetalae</taxon>
        <taxon>asterids</taxon>
        <taxon>campanulids</taxon>
        <taxon>Apiales</taxon>
        <taxon>Apiaceae</taxon>
        <taxon>Apioideae</taxon>
        <taxon>Scandiceae</taxon>
        <taxon>Daucinae</taxon>
        <taxon>Daucus</taxon>
        <taxon>Daucus sect. Daucus</taxon>
    </lineage>
</organism>
<dbReference type="PANTHER" id="PTHR33021:SF9">
    <property type="entry name" value="PUTATIVE, EXPRESSED-RELATED"/>
    <property type="match status" value="1"/>
</dbReference>
<name>A0A175YE04_DAUCS</name>
<keyword evidence="8" id="KW-1185">Reference proteome</keyword>
<dbReference type="Proteomes" id="UP000077755">
    <property type="component" value="Chromosome 9"/>
</dbReference>
<dbReference type="CDD" id="cd11013">
    <property type="entry name" value="Plantacyanin"/>
    <property type="match status" value="1"/>
</dbReference>
<dbReference type="InterPro" id="IPR008972">
    <property type="entry name" value="Cupredoxin"/>
</dbReference>
<reference evidence="7" key="2">
    <citation type="submission" date="2022-03" db="EMBL/GenBank/DDBJ databases">
        <title>Draft title - Genomic analysis of global carrot germplasm unveils the trajectory of domestication and the origin of high carotenoid orange carrot.</title>
        <authorList>
            <person name="Iorizzo M."/>
            <person name="Ellison S."/>
            <person name="Senalik D."/>
            <person name="Macko-Podgorni A."/>
            <person name="Grzebelus D."/>
            <person name="Bostan H."/>
            <person name="Rolling W."/>
            <person name="Curaba J."/>
            <person name="Simon P."/>
        </authorList>
    </citation>
    <scope>NUCLEOTIDE SEQUENCE</scope>
    <source>
        <tissue evidence="7">Leaf</tissue>
    </source>
</reference>
<dbReference type="SUPFAM" id="SSF49503">
    <property type="entry name" value="Cupredoxins"/>
    <property type="match status" value="1"/>
</dbReference>
<evidence type="ECO:0000313" key="8">
    <source>
        <dbReference type="Proteomes" id="UP000077755"/>
    </source>
</evidence>
<keyword evidence="3" id="KW-1015">Disulfide bond</keyword>
<accession>A0A175YE04</accession>
<dbReference type="InterPro" id="IPR039391">
    <property type="entry name" value="Phytocyanin-like"/>
</dbReference>
<dbReference type="PROSITE" id="PS51485">
    <property type="entry name" value="PHYTOCYANIN"/>
    <property type="match status" value="1"/>
</dbReference>
<dbReference type="Pfam" id="PF02298">
    <property type="entry name" value="Cu_bind_like"/>
    <property type="match status" value="1"/>
</dbReference>
<gene>
    <name evidence="7" type="ORF">DCAR_0933664</name>
</gene>
<feature type="domain" description="Phytocyanin" evidence="6">
    <location>
        <begin position="28"/>
        <end position="123"/>
    </location>
</feature>
<dbReference type="InterPro" id="IPR003245">
    <property type="entry name" value="Phytocyanin_dom"/>
</dbReference>
<evidence type="ECO:0000259" key="6">
    <source>
        <dbReference type="PROSITE" id="PS51485"/>
    </source>
</evidence>
<dbReference type="GO" id="GO:0046872">
    <property type="term" value="F:metal ion binding"/>
    <property type="evidence" value="ECO:0007669"/>
    <property type="project" value="UniProtKB-KW"/>
</dbReference>
<protein>
    <recommendedName>
        <fullName evidence="4">Basic blue protein</fullName>
    </recommendedName>
    <alternativeName>
        <fullName evidence="5">Plantacyanin</fullName>
    </alternativeName>
</protein>
<dbReference type="KEGG" id="dcr:108201108"/>
<dbReference type="PANTHER" id="PTHR33021">
    <property type="entry name" value="BLUE COPPER PROTEIN"/>
    <property type="match status" value="1"/>
</dbReference>
<evidence type="ECO:0000256" key="2">
    <source>
        <dbReference type="ARBA" id="ARBA00023008"/>
    </source>
</evidence>
<dbReference type="EMBL" id="CP093351">
    <property type="protein sequence ID" value="WOH14148.1"/>
    <property type="molecule type" value="Genomic_DNA"/>
</dbReference>
<dbReference type="GO" id="GO:0009055">
    <property type="term" value="F:electron transfer activity"/>
    <property type="evidence" value="ECO:0007669"/>
    <property type="project" value="InterPro"/>
</dbReference>
<proteinExistence type="predicted"/>
<evidence type="ECO:0000256" key="1">
    <source>
        <dbReference type="ARBA" id="ARBA00022723"/>
    </source>
</evidence>
<evidence type="ECO:0000256" key="5">
    <source>
        <dbReference type="ARBA" id="ARBA00082491"/>
    </source>
</evidence>
<evidence type="ECO:0000256" key="4">
    <source>
        <dbReference type="ARBA" id="ARBA00071970"/>
    </source>
</evidence>
<dbReference type="GO" id="GO:0005886">
    <property type="term" value="C:plasma membrane"/>
    <property type="evidence" value="ECO:0007669"/>
    <property type="project" value="TreeGrafter"/>
</dbReference>
<dbReference type="Gene3D" id="2.60.40.420">
    <property type="entry name" value="Cupredoxins - blue copper proteins"/>
    <property type="match status" value="1"/>
</dbReference>
<dbReference type="FunFam" id="2.60.40.420:FF:000013">
    <property type="entry name" value="basic blue protein-like"/>
    <property type="match status" value="1"/>
</dbReference>
<dbReference type="Gramene" id="KZM81627">
    <property type="protein sequence ID" value="KZM81627"/>
    <property type="gene ID" value="DCAR_029240"/>
</dbReference>
<keyword evidence="1" id="KW-0479">Metal-binding</keyword>
<keyword evidence="2" id="KW-0186">Copper</keyword>
<dbReference type="AlphaFoldDB" id="A0A175YE04"/>